<comment type="caution">
    <text evidence="1">The sequence shown here is derived from an EMBL/GenBank/DDBJ whole genome shotgun (WGS) entry which is preliminary data.</text>
</comment>
<organism evidence="1 2">
    <name type="scientific">Scutellospora calospora</name>
    <dbReference type="NCBI Taxonomy" id="85575"/>
    <lineage>
        <taxon>Eukaryota</taxon>
        <taxon>Fungi</taxon>
        <taxon>Fungi incertae sedis</taxon>
        <taxon>Mucoromycota</taxon>
        <taxon>Glomeromycotina</taxon>
        <taxon>Glomeromycetes</taxon>
        <taxon>Diversisporales</taxon>
        <taxon>Gigasporaceae</taxon>
        <taxon>Scutellospora</taxon>
    </lineage>
</organism>
<feature type="non-terminal residue" evidence="1">
    <location>
        <position position="1"/>
    </location>
</feature>
<gene>
    <name evidence="1" type="ORF">SCALOS_LOCUS3456</name>
</gene>
<dbReference type="EMBL" id="CAJVPM010003810">
    <property type="protein sequence ID" value="CAG8506102.1"/>
    <property type="molecule type" value="Genomic_DNA"/>
</dbReference>
<protein>
    <submittedName>
        <fullName evidence="1">8875_t:CDS:1</fullName>
    </submittedName>
</protein>
<proteinExistence type="predicted"/>
<sequence length="799" mass="94638">EIKIDEFNLIGSEIGARLLIIARNKKEKNVYLIMDPFTSSDPVDASFIDKNLVIKELIPDKENWVLYLRKTLEDANNIFISSANEKILRFIKLFLKPSDEDTEFIQNENIHKISENIHKTSENIYIFEKYLVRWTLQCDKERDILIAESLKPGEKNSCTINFRPSYYKEPKPFTISSICLENDNLVVRAEFCLLVWSFSAKKGIQLIYCWHIYDYDDKVIEDFQSAKYFLPAPTYDFYKHISFQQEDGKRYFVEELLDEHIDNDFFLMIYGQKLIESFIDNDRDIQLRKLCNRCFDLVFESTDLPPNTQLFRIISQSITKIAKSNPTFFANFVIRIFFLYIFDESYLQENLDTHAKIRLKHLHHYGSYSRLSKSTYLDYLDSLVNIFFHSSLLNYKYIRKIIRWYKRYQDEKQIDYENPKLPLMSPLPGFVSYPKYDSFWKELINPQLSCFIEFEDLSFYETWNGEAIINFKWDTFGRNYYYAIWAVYTVFLCSFVIVATFSDNISWHYQKFFLTTAVILGFWHLFLEIRQFIHSPSNYLSSIWNYIDLSAVISTIVTSICWLKYGSASTSAITFTTLFLELRFIVFFRTISFFGMYLAIIMNTIDKVISFLIIFGFIILAFAHSLHLLLRSAYETSDSDLNMFSQFGSAILASYYIMITGDSTPITSWVSNENIIIMLLMILFSFFIIIYLMNLFIGILGNLINEADNRQAYLAIKREILVEIELFYLLPYQKRKYNWFPETFFYQVHITKVRELIQDIKSDSWNKSTKPFISKAVLDILKDEFEKTSSKTSKETQTE</sequence>
<dbReference type="Proteomes" id="UP000789860">
    <property type="component" value="Unassembled WGS sequence"/>
</dbReference>
<accession>A0ACA9L2L9</accession>
<name>A0ACA9L2L9_9GLOM</name>
<evidence type="ECO:0000313" key="1">
    <source>
        <dbReference type="EMBL" id="CAG8506102.1"/>
    </source>
</evidence>
<evidence type="ECO:0000313" key="2">
    <source>
        <dbReference type="Proteomes" id="UP000789860"/>
    </source>
</evidence>
<keyword evidence="2" id="KW-1185">Reference proteome</keyword>
<reference evidence="1" key="1">
    <citation type="submission" date="2021-06" db="EMBL/GenBank/DDBJ databases">
        <authorList>
            <person name="Kallberg Y."/>
            <person name="Tangrot J."/>
            <person name="Rosling A."/>
        </authorList>
    </citation>
    <scope>NUCLEOTIDE SEQUENCE</scope>
    <source>
        <strain evidence="1">AU212A</strain>
    </source>
</reference>